<evidence type="ECO:0000313" key="1">
    <source>
        <dbReference type="EMBL" id="GIY49699.1"/>
    </source>
</evidence>
<dbReference type="GO" id="GO:0004748">
    <property type="term" value="F:ribonucleoside-diphosphate reductase activity, thioredoxin disulfide as acceptor"/>
    <property type="evidence" value="ECO:0007669"/>
    <property type="project" value="TreeGrafter"/>
</dbReference>
<sequence>MKVPYVCCSKKFEEHYTNQSGSGIPHYEGISFQRGYGLGGVFRRLFRAALPFLVRGGKVVGKEALVTGTKVINDVLSGKDLETAAKSRSKEAGKSLARKAINRVQSMIAKNMAFILKGSPECVKSELELFHLPATQTAIEDGHWVEFHPLSNVFDGGPVEFHISGSGEEYVDLSQTQLYVKAKIVKADGKPLEKDEKIGPVNLFMHSLFSQMDISLNDRLVSNSSNTYSYRSYFETLLNHGFDCKTSQLTSEMFYKDNNDGLKLRSKFFELSATVDMIGGLHGDLFHQERLLLNLVDVKIKLIRSKPEFCLQVNAGYKVVLEKINLLVRKVRVSPGVILGHAKALENDTAKYPLNRVLCKVYSVPRGSMSFVQDNIFVGQMPKRIIVGCVDNDAFHGMFEKSPFEFKHYHMNFIGIYVDGQPKPHAPLELNFDKNNYIKGYHSLFSGTEKIGHDQGLFISREDYIKGNTLFAFNLSPDLCNGDHLNLIKQSNLRLEIKFSQSLSQTISVIIFAEFDNVIEINKTRNILVDFGN</sequence>
<dbReference type="GO" id="GO:0005829">
    <property type="term" value="C:cytosol"/>
    <property type="evidence" value="ECO:0007669"/>
    <property type="project" value="TreeGrafter"/>
</dbReference>
<dbReference type="AlphaFoldDB" id="A0AAV4TUB6"/>
<reference evidence="1 2" key="1">
    <citation type="submission" date="2021-06" db="EMBL/GenBank/DDBJ databases">
        <title>Caerostris darwini draft genome.</title>
        <authorList>
            <person name="Kono N."/>
            <person name="Arakawa K."/>
        </authorList>
    </citation>
    <scope>NUCLEOTIDE SEQUENCE [LARGE SCALE GENOMIC DNA]</scope>
</reference>
<protein>
    <submittedName>
        <fullName evidence="1">Uncharacterized protein F54H12.2</fullName>
    </submittedName>
</protein>
<comment type="caution">
    <text evidence="1">The sequence shown here is derived from an EMBL/GenBank/DDBJ whole genome shotgun (WGS) entry which is preliminary data.</text>
</comment>
<proteinExistence type="predicted"/>
<organism evidence="1 2">
    <name type="scientific">Caerostris darwini</name>
    <dbReference type="NCBI Taxonomy" id="1538125"/>
    <lineage>
        <taxon>Eukaryota</taxon>
        <taxon>Metazoa</taxon>
        <taxon>Ecdysozoa</taxon>
        <taxon>Arthropoda</taxon>
        <taxon>Chelicerata</taxon>
        <taxon>Arachnida</taxon>
        <taxon>Araneae</taxon>
        <taxon>Araneomorphae</taxon>
        <taxon>Entelegynae</taxon>
        <taxon>Araneoidea</taxon>
        <taxon>Araneidae</taxon>
        <taxon>Caerostris</taxon>
    </lineage>
</organism>
<dbReference type="PANTHER" id="PTHR23409">
    <property type="entry name" value="RIBONUCLEOSIDE-DIPHOSPHATE REDUCTASE SMALL CHAIN"/>
    <property type="match status" value="1"/>
</dbReference>
<keyword evidence="2" id="KW-1185">Reference proteome</keyword>
<dbReference type="EMBL" id="BPLQ01010263">
    <property type="protein sequence ID" value="GIY49699.1"/>
    <property type="molecule type" value="Genomic_DNA"/>
</dbReference>
<dbReference type="PANTHER" id="PTHR23409:SF21">
    <property type="entry name" value="CAPSID PROTEIN"/>
    <property type="match status" value="1"/>
</dbReference>
<evidence type="ECO:0000313" key="2">
    <source>
        <dbReference type="Proteomes" id="UP001054837"/>
    </source>
</evidence>
<dbReference type="GO" id="GO:0009263">
    <property type="term" value="P:deoxyribonucleotide biosynthetic process"/>
    <property type="evidence" value="ECO:0007669"/>
    <property type="project" value="InterPro"/>
</dbReference>
<name>A0AAV4TUB6_9ARAC</name>
<accession>A0AAV4TUB6</accession>
<dbReference type="Proteomes" id="UP001054837">
    <property type="component" value="Unassembled WGS sequence"/>
</dbReference>
<gene>
    <name evidence="1" type="primary">F54H12.2_98</name>
    <name evidence="1" type="ORF">CDAR_173971</name>
</gene>
<dbReference type="InterPro" id="IPR000358">
    <property type="entry name" value="RNR_small_fam"/>
</dbReference>